<dbReference type="InterPro" id="IPR036412">
    <property type="entry name" value="HAD-like_sf"/>
</dbReference>
<dbReference type="InterPro" id="IPR023214">
    <property type="entry name" value="HAD_sf"/>
</dbReference>
<organism evidence="1">
    <name type="scientific">freshwater metagenome</name>
    <dbReference type="NCBI Taxonomy" id="449393"/>
    <lineage>
        <taxon>unclassified sequences</taxon>
        <taxon>metagenomes</taxon>
        <taxon>ecological metagenomes</taxon>
    </lineage>
</organism>
<dbReference type="PANTHER" id="PTHR42896:SF2">
    <property type="entry name" value="CBBY-LIKE PROTEIN"/>
    <property type="match status" value="1"/>
</dbReference>
<dbReference type="SUPFAM" id="SSF56784">
    <property type="entry name" value="HAD-like"/>
    <property type="match status" value="1"/>
</dbReference>
<name>A0A6J7IKG1_9ZZZZ</name>
<dbReference type="Pfam" id="PF13419">
    <property type="entry name" value="HAD_2"/>
    <property type="match status" value="1"/>
</dbReference>
<dbReference type="Gene3D" id="1.10.150.240">
    <property type="entry name" value="Putative phosphatase, domain 2"/>
    <property type="match status" value="1"/>
</dbReference>
<dbReference type="AlphaFoldDB" id="A0A6J7IKG1"/>
<dbReference type="InterPro" id="IPR044999">
    <property type="entry name" value="CbbY-like"/>
</dbReference>
<reference evidence="1" key="1">
    <citation type="submission" date="2020-05" db="EMBL/GenBank/DDBJ databases">
        <authorList>
            <person name="Chiriac C."/>
            <person name="Salcher M."/>
            <person name="Ghai R."/>
            <person name="Kavagutti S V."/>
        </authorList>
    </citation>
    <scope>NUCLEOTIDE SEQUENCE</scope>
</reference>
<dbReference type="EMBL" id="CAFBMK010000166">
    <property type="protein sequence ID" value="CAB4931271.1"/>
    <property type="molecule type" value="Genomic_DNA"/>
</dbReference>
<dbReference type="Gene3D" id="3.40.50.1000">
    <property type="entry name" value="HAD superfamily/HAD-like"/>
    <property type="match status" value="1"/>
</dbReference>
<dbReference type="InterPro" id="IPR041492">
    <property type="entry name" value="HAD_2"/>
</dbReference>
<gene>
    <name evidence="1" type="ORF">UFOPK3564_02388</name>
</gene>
<dbReference type="PANTHER" id="PTHR42896">
    <property type="entry name" value="XYLULOSE-1,5-BISPHOSPHATE (XUBP) PHOSPHATASE"/>
    <property type="match status" value="1"/>
</dbReference>
<dbReference type="InterPro" id="IPR023198">
    <property type="entry name" value="PGP-like_dom2"/>
</dbReference>
<proteinExistence type="predicted"/>
<accession>A0A6J7IKG1</accession>
<dbReference type="InterPro" id="IPR006439">
    <property type="entry name" value="HAD-SF_hydro_IA"/>
</dbReference>
<dbReference type="GO" id="GO:0016787">
    <property type="term" value="F:hydrolase activity"/>
    <property type="evidence" value="ECO:0007669"/>
    <property type="project" value="InterPro"/>
</dbReference>
<sequence>MAAILFGSISTIADTSELQRDAFNRAFQEHGLDWNWSQDDYRELLKKAGGKQRVADKAEQTGEDVDAEAVHATKSRLFQESVKDASLAPRPGVVETIKDAKDAGYKIALVTTTSKENVDAVVDALGGAVDRSDFDLLVSITDVDRPKPDDSAYLYALSSLGEDAGASVAIEDNLDGVQAARSAGIAVAAFPSENSVTHDFDSADERVEQVSLSGLQSLLQSA</sequence>
<protein>
    <submittedName>
        <fullName evidence="1">Unannotated protein</fullName>
    </submittedName>
</protein>
<evidence type="ECO:0000313" key="1">
    <source>
        <dbReference type="EMBL" id="CAB4931271.1"/>
    </source>
</evidence>
<dbReference type="NCBIfam" id="TIGR01509">
    <property type="entry name" value="HAD-SF-IA-v3"/>
    <property type="match status" value="1"/>
</dbReference>